<feature type="chain" id="PRO_5042566119" evidence="1">
    <location>
        <begin position="17"/>
        <end position="153"/>
    </location>
</feature>
<organism evidence="2 3">
    <name type="scientific">Anthostomella pinea</name>
    <dbReference type="NCBI Taxonomy" id="933095"/>
    <lineage>
        <taxon>Eukaryota</taxon>
        <taxon>Fungi</taxon>
        <taxon>Dikarya</taxon>
        <taxon>Ascomycota</taxon>
        <taxon>Pezizomycotina</taxon>
        <taxon>Sordariomycetes</taxon>
        <taxon>Xylariomycetidae</taxon>
        <taxon>Xylariales</taxon>
        <taxon>Xylariaceae</taxon>
        <taxon>Anthostomella</taxon>
    </lineage>
</organism>
<gene>
    <name evidence="2" type="ORF">KHLLAP_LOCUS2638</name>
</gene>
<evidence type="ECO:0000313" key="3">
    <source>
        <dbReference type="Proteomes" id="UP001295740"/>
    </source>
</evidence>
<protein>
    <submittedName>
        <fullName evidence="2">Uu.00g095640.m01.CDS01</fullName>
    </submittedName>
</protein>
<reference evidence="2" key="1">
    <citation type="submission" date="2023-10" db="EMBL/GenBank/DDBJ databases">
        <authorList>
            <person name="Hackl T."/>
        </authorList>
    </citation>
    <scope>NUCLEOTIDE SEQUENCE</scope>
</reference>
<keyword evidence="1" id="KW-0732">Signal</keyword>
<evidence type="ECO:0000313" key="2">
    <source>
        <dbReference type="EMBL" id="CAJ2502170.1"/>
    </source>
</evidence>
<dbReference type="EMBL" id="CAUWAG010000004">
    <property type="protein sequence ID" value="CAJ2502170.1"/>
    <property type="molecule type" value="Genomic_DNA"/>
</dbReference>
<sequence>MLAIAAVVILLGHAEASVRTPRTLGPSSNPTSLVPTTSVLLPASPTGISTVMLPHPTETRDGLPDGAPDVQRPQITAFPDEELDLGTNLRDTGGQKFVQTTYWSCVTFPRETHCGWHQPILDAGAERMGCHVGRRVVRAGVVAGVVGGLLLGL</sequence>
<proteinExistence type="predicted"/>
<comment type="caution">
    <text evidence="2">The sequence shown here is derived from an EMBL/GenBank/DDBJ whole genome shotgun (WGS) entry which is preliminary data.</text>
</comment>
<feature type="signal peptide" evidence="1">
    <location>
        <begin position="1"/>
        <end position="16"/>
    </location>
</feature>
<accession>A0AAI8YEV1</accession>
<evidence type="ECO:0000256" key="1">
    <source>
        <dbReference type="SAM" id="SignalP"/>
    </source>
</evidence>
<keyword evidence="3" id="KW-1185">Reference proteome</keyword>
<name>A0AAI8YEV1_9PEZI</name>
<dbReference type="AlphaFoldDB" id="A0AAI8YEV1"/>
<dbReference type="Proteomes" id="UP001295740">
    <property type="component" value="Unassembled WGS sequence"/>
</dbReference>